<accession>A0A9X8IUA9</accession>
<dbReference type="EMBL" id="QNGD03000023">
    <property type="protein sequence ID" value="RWQ69830.1"/>
    <property type="molecule type" value="Genomic_DNA"/>
</dbReference>
<name>A0A9X8IUA9_BACCE</name>
<comment type="caution">
    <text evidence="1">The sequence shown here is derived from an EMBL/GenBank/DDBJ whole genome shotgun (WGS) entry which is preliminary data.</text>
</comment>
<evidence type="ECO:0000313" key="2">
    <source>
        <dbReference type="Proteomes" id="UP000253597"/>
    </source>
</evidence>
<protein>
    <recommendedName>
        <fullName evidence="3">YubB ferredoxin-like domain-containing protein</fullName>
    </recommendedName>
</protein>
<proteinExistence type="predicted"/>
<gene>
    <name evidence="1" type="ORF">DR116_0029615</name>
</gene>
<organism evidence="1 2">
    <name type="scientific">Bacillus cereus</name>
    <dbReference type="NCBI Taxonomy" id="1396"/>
    <lineage>
        <taxon>Bacteria</taxon>
        <taxon>Bacillati</taxon>
        <taxon>Bacillota</taxon>
        <taxon>Bacilli</taxon>
        <taxon>Bacillales</taxon>
        <taxon>Bacillaceae</taxon>
        <taxon>Bacillus</taxon>
        <taxon>Bacillus cereus group</taxon>
    </lineage>
</organism>
<reference evidence="1 2" key="1">
    <citation type="submission" date="2019-01" db="EMBL/GenBank/DDBJ databases">
        <title>Draft genome sequence of heavy metal resistant Bacillus cereus NWUAB01.</title>
        <authorList>
            <person name="Babalola O."/>
            <person name="Aremu B.R."/>
            <person name="Ayangbenro A.S."/>
        </authorList>
    </citation>
    <scope>NUCLEOTIDE SEQUENCE [LARGE SCALE GENOMIC DNA]</scope>
    <source>
        <strain evidence="1 2">NWUAB01</strain>
    </source>
</reference>
<evidence type="ECO:0000313" key="1">
    <source>
        <dbReference type="EMBL" id="RWQ69830.1"/>
    </source>
</evidence>
<dbReference type="RefSeq" id="WP_113304764.1">
    <property type="nucleotide sequence ID" value="NZ_QNGD03000023.1"/>
</dbReference>
<evidence type="ECO:0008006" key="3">
    <source>
        <dbReference type="Google" id="ProtNLM"/>
    </source>
</evidence>
<dbReference type="Proteomes" id="UP000253597">
    <property type="component" value="Unassembled WGS sequence"/>
</dbReference>
<dbReference type="AlphaFoldDB" id="A0A9X8IUA9"/>
<sequence>MPNWCEGTLKVRGTKEDVKKFLLEALNPIPGGLLGQIPVEKEVEEDEWELIIRAKDGFHIKGTRRNFIENNVCFEFAEEETNLEVCVLEGFKAAWGIDPAPLAVLSKRYNVDIKIYAFERGMEFNQDVEIHKGEIIKDVAIEFDDYKWECINPNIGG</sequence>